<dbReference type="Gene3D" id="1.10.287.950">
    <property type="entry name" value="Methyl-accepting chemotaxis protein"/>
    <property type="match status" value="1"/>
</dbReference>
<dbReference type="PROSITE" id="PS50111">
    <property type="entry name" value="CHEMOTAXIS_TRANSDUC_2"/>
    <property type="match status" value="1"/>
</dbReference>
<dbReference type="SMART" id="SM00304">
    <property type="entry name" value="HAMP"/>
    <property type="match status" value="1"/>
</dbReference>
<dbReference type="Gene3D" id="6.10.340.10">
    <property type="match status" value="1"/>
</dbReference>
<dbReference type="InterPro" id="IPR004089">
    <property type="entry name" value="MCPsignal_dom"/>
</dbReference>
<dbReference type="CDD" id="cd06225">
    <property type="entry name" value="HAMP"/>
    <property type="match status" value="1"/>
</dbReference>
<dbReference type="SMART" id="SM00283">
    <property type="entry name" value="MA"/>
    <property type="match status" value="1"/>
</dbReference>
<keyword evidence="1 3" id="KW-0807">Transducer</keyword>
<evidence type="ECO:0000256" key="4">
    <source>
        <dbReference type="SAM" id="Coils"/>
    </source>
</evidence>
<dbReference type="Pfam" id="PF00015">
    <property type="entry name" value="MCPsignal"/>
    <property type="match status" value="1"/>
</dbReference>
<dbReference type="PROSITE" id="PS50885">
    <property type="entry name" value="HAMP"/>
    <property type="match status" value="1"/>
</dbReference>
<keyword evidence="4" id="KW-0175">Coiled coil</keyword>
<protein>
    <submittedName>
        <fullName evidence="8">Methyl-accepting chemotaxis protein</fullName>
    </submittedName>
</protein>
<dbReference type="Proteomes" id="UP001595528">
    <property type="component" value="Unassembled WGS sequence"/>
</dbReference>
<comment type="caution">
    <text evidence="8">The sequence shown here is derived from an EMBL/GenBank/DDBJ whole genome shotgun (WGS) entry which is preliminary data.</text>
</comment>
<proteinExistence type="inferred from homology"/>
<dbReference type="RefSeq" id="WP_379899603.1">
    <property type="nucleotide sequence ID" value="NZ_JBHRTR010000023.1"/>
</dbReference>
<feature type="domain" description="HAMP" evidence="7">
    <location>
        <begin position="221"/>
        <end position="274"/>
    </location>
</feature>
<keyword evidence="5" id="KW-0472">Membrane</keyword>
<evidence type="ECO:0000313" key="8">
    <source>
        <dbReference type="EMBL" id="MFC3227436.1"/>
    </source>
</evidence>
<evidence type="ECO:0000313" key="9">
    <source>
        <dbReference type="Proteomes" id="UP001595528"/>
    </source>
</evidence>
<feature type="coiled-coil region" evidence="4">
    <location>
        <begin position="265"/>
        <end position="292"/>
    </location>
</feature>
<keyword evidence="9" id="KW-1185">Reference proteome</keyword>
<dbReference type="Pfam" id="PF00672">
    <property type="entry name" value="HAMP"/>
    <property type="match status" value="1"/>
</dbReference>
<gene>
    <name evidence="8" type="ORF">ACFOGJ_09355</name>
</gene>
<sequence length="571" mass="59759">MAGTRGVVMMFGSLSIRARMMGMAACAVIALSVLFAIQFAAGGDVADATERTRMLQGDITTVSDLQLANTEMLLAAMDSIIDKEEGSIQPERQQVIDDAVTLIRGNASTVRDLATAVGRPDLAQGFARDFDAVARAIQVDLAQAISSNAGPEAFARLDDIIDDSGERVAETLRLVKQAGTAAVTQALDETEATVDGSVTGAVITYLVALAILLPLLAIVTMGIVRALSGMTASMRQLADGNLSVEIPFAGRNDEIGQMARSVQVFKDNAVEAERLRRERQSTEERAQEEKQRAMRDLADRFQAEVGEVVASVRKANSRLDGTARSMSEIAERTSAQARAASNAAQASASNVETVAAATEELSSSTAEIGSQVAKSTGMAKSAVEEVSNANRQVQSLAEAAEKIGTVVDLIRDIAEQTNLLALNATIEAARAGEAGKGFAVVAQEVKSLATQTAKATGEIGGHISRVQTETRDAVGAIDSIRSTIAQIEETASSIAAAVEEQSAATGEISRNIQEAASGSQDVTRNIDGVSAEAQTSGSAAAEVLASVQEMSRQTEALGNRVDRFLKEINAA</sequence>
<comment type="similarity">
    <text evidence="2">Belongs to the methyl-accepting chemotaxis (MCP) protein family.</text>
</comment>
<evidence type="ECO:0000256" key="2">
    <source>
        <dbReference type="ARBA" id="ARBA00029447"/>
    </source>
</evidence>
<dbReference type="PANTHER" id="PTHR32089:SF112">
    <property type="entry name" value="LYSOZYME-LIKE PROTEIN-RELATED"/>
    <property type="match status" value="1"/>
</dbReference>
<dbReference type="SUPFAM" id="SSF58104">
    <property type="entry name" value="Methyl-accepting chemotaxis protein (MCP) signaling domain"/>
    <property type="match status" value="1"/>
</dbReference>
<evidence type="ECO:0000256" key="3">
    <source>
        <dbReference type="PROSITE-ProRule" id="PRU00284"/>
    </source>
</evidence>
<organism evidence="8 9">
    <name type="scientific">Marinibaculum pumilum</name>
    <dbReference type="NCBI Taxonomy" id="1766165"/>
    <lineage>
        <taxon>Bacteria</taxon>
        <taxon>Pseudomonadati</taxon>
        <taxon>Pseudomonadota</taxon>
        <taxon>Alphaproteobacteria</taxon>
        <taxon>Rhodospirillales</taxon>
        <taxon>Rhodospirillaceae</taxon>
        <taxon>Marinibaculum</taxon>
    </lineage>
</organism>
<dbReference type="PANTHER" id="PTHR32089">
    <property type="entry name" value="METHYL-ACCEPTING CHEMOTAXIS PROTEIN MCPB"/>
    <property type="match status" value="1"/>
</dbReference>
<evidence type="ECO:0000256" key="5">
    <source>
        <dbReference type="SAM" id="Phobius"/>
    </source>
</evidence>
<feature type="domain" description="Methyl-accepting transducer" evidence="6">
    <location>
        <begin position="315"/>
        <end position="551"/>
    </location>
</feature>
<evidence type="ECO:0000259" key="7">
    <source>
        <dbReference type="PROSITE" id="PS50885"/>
    </source>
</evidence>
<evidence type="ECO:0000259" key="6">
    <source>
        <dbReference type="PROSITE" id="PS50111"/>
    </source>
</evidence>
<keyword evidence="5" id="KW-1133">Transmembrane helix</keyword>
<keyword evidence="5" id="KW-0812">Transmembrane</keyword>
<feature type="transmembrane region" description="Helical" evidence="5">
    <location>
        <begin position="202"/>
        <end position="227"/>
    </location>
</feature>
<evidence type="ECO:0000256" key="1">
    <source>
        <dbReference type="ARBA" id="ARBA00023224"/>
    </source>
</evidence>
<dbReference type="InterPro" id="IPR003660">
    <property type="entry name" value="HAMP_dom"/>
</dbReference>
<reference evidence="9" key="1">
    <citation type="journal article" date="2019" name="Int. J. Syst. Evol. Microbiol.">
        <title>The Global Catalogue of Microorganisms (GCM) 10K type strain sequencing project: providing services to taxonomists for standard genome sequencing and annotation.</title>
        <authorList>
            <consortium name="The Broad Institute Genomics Platform"/>
            <consortium name="The Broad Institute Genome Sequencing Center for Infectious Disease"/>
            <person name="Wu L."/>
            <person name="Ma J."/>
        </authorList>
    </citation>
    <scope>NUCLEOTIDE SEQUENCE [LARGE SCALE GENOMIC DNA]</scope>
    <source>
        <strain evidence="9">KCTC 42964</strain>
    </source>
</reference>
<dbReference type="EMBL" id="JBHRTR010000023">
    <property type="protein sequence ID" value="MFC3227436.1"/>
    <property type="molecule type" value="Genomic_DNA"/>
</dbReference>
<accession>A0ABV7KZ97</accession>
<name>A0ABV7KZ97_9PROT</name>